<evidence type="ECO:0000313" key="2">
    <source>
        <dbReference type="EMBL" id="CAA9376764.1"/>
    </source>
</evidence>
<proteinExistence type="predicted"/>
<reference evidence="2" key="1">
    <citation type="submission" date="2020-02" db="EMBL/GenBank/DDBJ databases">
        <authorList>
            <person name="Meier V. D."/>
        </authorList>
    </citation>
    <scope>NUCLEOTIDE SEQUENCE</scope>
    <source>
        <strain evidence="2">AVDCRST_MAG06</strain>
    </source>
</reference>
<gene>
    <name evidence="2" type="ORF">AVDCRST_MAG06-580</name>
</gene>
<sequence>EEGPARPGRRPRCRHGEEEAGRLPRRAGPLGRGHRHRREGL</sequence>
<feature type="non-terminal residue" evidence="2">
    <location>
        <position position="41"/>
    </location>
</feature>
<organism evidence="2">
    <name type="scientific">uncultured Nocardioides sp</name>
    <dbReference type="NCBI Taxonomy" id="198441"/>
    <lineage>
        <taxon>Bacteria</taxon>
        <taxon>Bacillati</taxon>
        <taxon>Actinomycetota</taxon>
        <taxon>Actinomycetes</taxon>
        <taxon>Propionibacteriales</taxon>
        <taxon>Nocardioidaceae</taxon>
        <taxon>Nocardioides</taxon>
        <taxon>environmental samples</taxon>
    </lineage>
</organism>
<name>A0A6J4N750_9ACTN</name>
<feature type="region of interest" description="Disordered" evidence="1">
    <location>
        <begin position="1"/>
        <end position="41"/>
    </location>
</feature>
<protein>
    <submittedName>
        <fullName evidence="2">Uncharacterized protein</fullName>
    </submittedName>
</protein>
<feature type="compositionally biased region" description="Basic residues" evidence="1">
    <location>
        <begin position="32"/>
        <end position="41"/>
    </location>
</feature>
<evidence type="ECO:0000256" key="1">
    <source>
        <dbReference type="SAM" id="MobiDB-lite"/>
    </source>
</evidence>
<accession>A0A6J4N750</accession>
<dbReference type="EMBL" id="CADCUP010000039">
    <property type="protein sequence ID" value="CAA9376764.1"/>
    <property type="molecule type" value="Genomic_DNA"/>
</dbReference>
<feature type="non-terminal residue" evidence="2">
    <location>
        <position position="1"/>
    </location>
</feature>
<dbReference type="AlphaFoldDB" id="A0A6J4N750"/>